<accession>A0A143C113</accession>
<keyword evidence="1" id="KW-0238">DNA-binding</keyword>
<dbReference type="SMART" id="SM00421">
    <property type="entry name" value="HTH_LUXR"/>
    <property type="match status" value="1"/>
</dbReference>
<dbReference type="RefSeq" id="WP_062927419.1">
    <property type="nucleotide sequence ID" value="NZ_CP015098.1"/>
</dbReference>
<dbReference type="InterPro" id="IPR001789">
    <property type="entry name" value="Sig_transdc_resp-reg_receiver"/>
</dbReference>
<dbReference type="AlphaFoldDB" id="A0A143C113"/>
<dbReference type="InterPro" id="IPR000792">
    <property type="entry name" value="Tscrpt_reg_LuxR_C"/>
</dbReference>
<evidence type="ECO:0000313" key="5">
    <source>
        <dbReference type="EMBL" id="AMW11073.1"/>
    </source>
</evidence>
<evidence type="ECO:0000256" key="1">
    <source>
        <dbReference type="ARBA" id="ARBA00023125"/>
    </source>
</evidence>
<dbReference type="InterPro" id="IPR011006">
    <property type="entry name" value="CheY-like_superfamily"/>
</dbReference>
<dbReference type="PANTHER" id="PTHR45566:SF2">
    <property type="entry name" value="NARL SUBFAMILY"/>
    <property type="match status" value="1"/>
</dbReference>
<dbReference type="CDD" id="cd06170">
    <property type="entry name" value="LuxR_C_like"/>
    <property type="match status" value="1"/>
</dbReference>
<dbReference type="EMBL" id="CP015098">
    <property type="protein sequence ID" value="AMW11073.1"/>
    <property type="molecule type" value="Genomic_DNA"/>
</dbReference>
<dbReference type="SUPFAM" id="SSF46894">
    <property type="entry name" value="C-terminal effector domain of the bipartite response regulators"/>
    <property type="match status" value="1"/>
</dbReference>
<dbReference type="SUPFAM" id="SSF52172">
    <property type="entry name" value="CheY-like"/>
    <property type="match status" value="1"/>
</dbReference>
<feature type="domain" description="Response regulatory" evidence="4">
    <location>
        <begin position="4"/>
        <end position="120"/>
    </location>
</feature>
<dbReference type="InterPro" id="IPR051015">
    <property type="entry name" value="EvgA-like"/>
</dbReference>
<dbReference type="PROSITE" id="PS50110">
    <property type="entry name" value="RESPONSE_REGULATORY"/>
    <property type="match status" value="1"/>
</dbReference>
<proteinExistence type="predicted"/>
<dbReference type="PROSITE" id="PS00622">
    <property type="entry name" value="HTH_LUXR_1"/>
    <property type="match status" value="1"/>
</dbReference>
<dbReference type="GO" id="GO:0006355">
    <property type="term" value="P:regulation of DNA-templated transcription"/>
    <property type="evidence" value="ECO:0007669"/>
    <property type="project" value="InterPro"/>
</dbReference>
<organism evidence="5 6">
    <name type="scientific">Streptomyces qaidamensis</name>
    <dbReference type="NCBI Taxonomy" id="1783515"/>
    <lineage>
        <taxon>Bacteria</taxon>
        <taxon>Bacillati</taxon>
        <taxon>Actinomycetota</taxon>
        <taxon>Actinomycetes</taxon>
        <taxon>Kitasatosporales</taxon>
        <taxon>Streptomycetaceae</taxon>
        <taxon>Streptomyces</taxon>
        <taxon>Streptomyces aurantiacus group</taxon>
    </lineage>
</organism>
<dbReference type="KEGG" id="stsi:A4E84_17110"/>
<dbReference type="Gene3D" id="3.40.50.2300">
    <property type="match status" value="1"/>
</dbReference>
<dbReference type="PROSITE" id="PS50043">
    <property type="entry name" value="HTH_LUXR_2"/>
    <property type="match status" value="1"/>
</dbReference>
<feature type="domain" description="HTH luxR-type" evidence="3">
    <location>
        <begin position="134"/>
        <end position="199"/>
    </location>
</feature>
<dbReference type="STRING" id="1783515.A4E84_17110"/>
<sequence>MSIRIVLAGDHQLVLEAFAETLNGVDGLEVVGLATSYDSVQPAVERHRPTVLLLGESTMGGKALRVATDVRSRHPRCGVALMVGAATASVVDRAVAAGALGVVPKNARLPQLVTTLMGVAGGCLTVDPSLLRPVAVGELSLSTREMDVLRLTAGGATVKEIAGELYLAAGTVRNLTSAAIKKLGGRNRFDAARIAGEHGLL</sequence>
<dbReference type="Pfam" id="PF00072">
    <property type="entry name" value="Response_reg"/>
    <property type="match status" value="1"/>
</dbReference>
<gene>
    <name evidence="5" type="ORF">A4E84_17110</name>
</gene>
<dbReference type="GO" id="GO:0003677">
    <property type="term" value="F:DNA binding"/>
    <property type="evidence" value="ECO:0007669"/>
    <property type="project" value="UniProtKB-KW"/>
</dbReference>
<evidence type="ECO:0000256" key="2">
    <source>
        <dbReference type="PROSITE-ProRule" id="PRU00169"/>
    </source>
</evidence>
<dbReference type="PANTHER" id="PTHR45566">
    <property type="entry name" value="HTH-TYPE TRANSCRIPTIONAL REGULATOR YHJB-RELATED"/>
    <property type="match status" value="1"/>
</dbReference>
<keyword evidence="6" id="KW-1185">Reference proteome</keyword>
<evidence type="ECO:0000259" key="3">
    <source>
        <dbReference type="PROSITE" id="PS50043"/>
    </source>
</evidence>
<evidence type="ECO:0000313" key="6">
    <source>
        <dbReference type="Proteomes" id="UP000076096"/>
    </source>
</evidence>
<dbReference type="Pfam" id="PF00196">
    <property type="entry name" value="GerE"/>
    <property type="match status" value="1"/>
</dbReference>
<evidence type="ECO:0000259" key="4">
    <source>
        <dbReference type="PROSITE" id="PS50110"/>
    </source>
</evidence>
<reference evidence="6" key="1">
    <citation type="submission" date="2016-04" db="EMBL/GenBank/DDBJ databases">
        <authorList>
            <person name="Zhang B."/>
        </authorList>
    </citation>
    <scope>NUCLEOTIDE SEQUENCE [LARGE SCALE GENOMIC DNA]</scope>
    <source>
        <strain evidence="6">S10</strain>
    </source>
</reference>
<dbReference type="GO" id="GO:0000160">
    <property type="term" value="P:phosphorelay signal transduction system"/>
    <property type="evidence" value="ECO:0007669"/>
    <property type="project" value="InterPro"/>
</dbReference>
<protein>
    <submittedName>
        <fullName evidence="5">Two-component system response regulator</fullName>
    </submittedName>
</protein>
<dbReference type="InterPro" id="IPR016032">
    <property type="entry name" value="Sig_transdc_resp-reg_C-effctor"/>
</dbReference>
<name>A0A143C113_9ACTN</name>
<comment type="caution">
    <text evidence="2">Lacks conserved residue(s) required for the propagation of feature annotation.</text>
</comment>
<dbReference type="PRINTS" id="PR00038">
    <property type="entry name" value="HTHLUXR"/>
</dbReference>
<dbReference type="Proteomes" id="UP000076096">
    <property type="component" value="Chromosome"/>
</dbReference>